<dbReference type="EMBL" id="LAZR01033889">
    <property type="protein sequence ID" value="KKL46836.1"/>
    <property type="molecule type" value="Genomic_DNA"/>
</dbReference>
<evidence type="ECO:0000313" key="1">
    <source>
        <dbReference type="EMBL" id="KKL46836.1"/>
    </source>
</evidence>
<name>A0A0F9CZF7_9ZZZZ</name>
<gene>
    <name evidence="1" type="ORF">LCGC14_2341550</name>
</gene>
<protein>
    <submittedName>
        <fullName evidence="1">Uncharacterized protein</fullName>
    </submittedName>
</protein>
<organism evidence="1">
    <name type="scientific">marine sediment metagenome</name>
    <dbReference type="NCBI Taxonomy" id="412755"/>
    <lineage>
        <taxon>unclassified sequences</taxon>
        <taxon>metagenomes</taxon>
        <taxon>ecological metagenomes</taxon>
    </lineage>
</organism>
<feature type="non-terminal residue" evidence="1">
    <location>
        <position position="1"/>
    </location>
</feature>
<sequence length="68" mass="7773">VIHGEGKVRKEWVPMGSNGLNNDKQLDFTKEELEKAVYSDGDFPETDKLFKNLKKVSEVSKEDFENAI</sequence>
<proteinExistence type="predicted"/>
<comment type="caution">
    <text evidence="1">The sequence shown here is derived from an EMBL/GenBank/DDBJ whole genome shotgun (WGS) entry which is preliminary data.</text>
</comment>
<reference evidence="1" key="1">
    <citation type="journal article" date="2015" name="Nature">
        <title>Complex archaea that bridge the gap between prokaryotes and eukaryotes.</title>
        <authorList>
            <person name="Spang A."/>
            <person name="Saw J.H."/>
            <person name="Jorgensen S.L."/>
            <person name="Zaremba-Niedzwiedzka K."/>
            <person name="Martijn J."/>
            <person name="Lind A.E."/>
            <person name="van Eijk R."/>
            <person name="Schleper C."/>
            <person name="Guy L."/>
            <person name="Ettema T.J."/>
        </authorList>
    </citation>
    <scope>NUCLEOTIDE SEQUENCE</scope>
</reference>
<accession>A0A0F9CZF7</accession>
<dbReference type="AlphaFoldDB" id="A0A0F9CZF7"/>